<name>A0ABS0KAX3_9ACTN</name>
<accession>A0ABS0KAX3</accession>
<dbReference type="Proteomes" id="UP000631791">
    <property type="component" value="Unassembled WGS sequence"/>
</dbReference>
<keyword evidence="2" id="KW-1185">Reference proteome</keyword>
<dbReference type="RefSeq" id="WP_196924038.1">
    <property type="nucleotide sequence ID" value="NZ_JADOTY010000001.1"/>
</dbReference>
<protein>
    <submittedName>
        <fullName evidence="1">Uncharacterized protein</fullName>
    </submittedName>
</protein>
<reference evidence="1 2" key="1">
    <citation type="submission" date="2020-11" db="EMBL/GenBank/DDBJ databases">
        <title>Sequencing the genomes of 1000 actinobacteria strains.</title>
        <authorList>
            <person name="Klenk H.-P."/>
        </authorList>
    </citation>
    <scope>NUCLEOTIDE SEQUENCE [LARGE SCALE GENOMIC DNA]</scope>
    <source>
        <strain evidence="1 2">DSM 101695</strain>
    </source>
</reference>
<evidence type="ECO:0000313" key="1">
    <source>
        <dbReference type="EMBL" id="MBG6105785.1"/>
    </source>
</evidence>
<dbReference type="EMBL" id="JADOTY010000001">
    <property type="protein sequence ID" value="MBG6105785.1"/>
    <property type="molecule type" value="Genomic_DNA"/>
</dbReference>
<proteinExistence type="predicted"/>
<sequence length="173" mass="19204">MSIFPYAPDSPQGLAARWVQWAAATGPFRNPILDRTGRHAHHRQPNDVWFLAGCFGGNVERRCTVPVGRPLFFPAFNMWCPHGTYIPPLPAATGEAHVDQVPHPVTTIDVTELFDVRGAFLNPVTRRRRRVPMRVWGIWARVDPLAPGPHTVAFAGTDGHGFHVAATYQLQVA</sequence>
<gene>
    <name evidence="1" type="ORF">IW249_006199</name>
</gene>
<evidence type="ECO:0000313" key="2">
    <source>
        <dbReference type="Proteomes" id="UP000631791"/>
    </source>
</evidence>
<comment type="caution">
    <text evidence="1">The sequence shown here is derived from an EMBL/GenBank/DDBJ whole genome shotgun (WGS) entry which is preliminary data.</text>
</comment>
<organism evidence="1 2">
    <name type="scientific">Micromonospora vinacea</name>
    <dbReference type="NCBI Taxonomy" id="709878"/>
    <lineage>
        <taxon>Bacteria</taxon>
        <taxon>Bacillati</taxon>
        <taxon>Actinomycetota</taxon>
        <taxon>Actinomycetes</taxon>
        <taxon>Micromonosporales</taxon>
        <taxon>Micromonosporaceae</taxon>
        <taxon>Micromonospora</taxon>
    </lineage>
</organism>